<feature type="disulfide bond" evidence="8">
    <location>
        <begin position="473"/>
        <end position="491"/>
    </location>
</feature>
<dbReference type="CDD" id="cd00112">
    <property type="entry name" value="LDLa"/>
    <property type="match status" value="12"/>
</dbReference>
<feature type="disulfide bond" evidence="8">
    <location>
        <begin position="644"/>
        <end position="656"/>
    </location>
</feature>
<evidence type="ECO:0000256" key="4">
    <source>
        <dbReference type="ARBA" id="ARBA00022737"/>
    </source>
</evidence>
<feature type="disulfide bond" evidence="8">
    <location>
        <begin position="663"/>
        <end position="678"/>
    </location>
</feature>
<keyword evidence="4" id="KW-0677">Repeat</keyword>
<evidence type="ECO:0000256" key="8">
    <source>
        <dbReference type="PROSITE-ProRule" id="PRU00124"/>
    </source>
</evidence>
<dbReference type="PROSITE" id="PS01209">
    <property type="entry name" value="LDLRA_1"/>
    <property type="match status" value="4"/>
</dbReference>
<feature type="disulfide bond" evidence="8">
    <location>
        <begin position="395"/>
        <end position="413"/>
    </location>
</feature>
<dbReference type="GO" id="GO:0016192">
    <property type="term" value="P:vesicle-mediated transport"/>
    <property type="evidence" value="ECO:0007669"/>
    <property type="project" value="UniProtKB-ARBA"/>
</dbReference>
<keyword evidence="7 8" id="KW-1015">Disulfide bond</keyword>
<dbReference type="SUPFAM" id="SSF57424">
    <property type="entry name" value="LDL receptor-like module"/>
    <property type="match status" value="12"/>
</dbReference>
<feature type="disulfide bond" evidence="8">
    <location>
        <begin position="200"/>
        <end position="218"/>
    </location>
</feature>
<evidence type="ECO:0000256" key="2">
    <source>
        <dbReference type="ARBA" id="ARBA00004308"/>
    </source>
</evidence>
<feature type="disulfide bond" evidence="8">
    <location>
        <begin position="388"/>
        <end position="400"/>
    </location>
</feature>
<feature type="disulfide bond" evidence="8">
    <location>
        <begin position="212"/>
        <end position="227"/>
    </location>
</feature>
<gene>
    <name evidence="11" type="ORF">SNE40_020761</name>
</gene>
<proteinExistence type="predicted"/>
<name>A0AAN8J4X3_PATCE</name>
<feature type="disulfide bond" evidence="8">
    <location>
        <begin position="545"/>
        <end position="563"/>
    </location>
</feature>
<dbReference type="InterPro" id="IPR002172">
    <property type="entry name" value="LDrepeatLR_classA_rpt"/>
</dbReference>
<feature type="disulfide bond" evidence="8">
    <location>
        <begin position="575"/>
        <end position="587"/>
    </location>
</feature>
<dbReference type="Pfam" id="PF00057">
    <property type="entry name" value="Ldl_recept_a"/>
    <property type="match status" value="11"/>
</dbReference>
<evidence type="ECO:0000313" key="11">
    <source>
        <dbReference type="EMBL" id="KAK6169772.1"/>
    </source>
</evidence>
<keyword evidence="12" id="KW-1185">Reference proteome</keyword>
<reference evidence="11 12" key="1">
    <citation type="submission" date="2024-01" db="EMBL/GenBank/DDBJ databases">
        <title>The genome of the rayed Mediterranean limpet Patella caerulea (Linnaeus, 1758).</title>
        <authorList>
            <person name="Anh-Thu Weber A."/>
            <person name="Halstead-Nussloch G."/>
        </authorList>
    </citation>
    <scope>NUCLEOTIDE SEQUENCE [LARGE SCALE GENOMIC DNA]</scope>
    <source>
        <strain evidence="11">AATW-2023a</strain>
        <tissue evidence="11">Whole specimen</tissue>
    </source>
</reference>
<feature type="chain" id="PRO_5043052886" evidence="10">
    <location>
        <begin position="21"/>
        <end position="820"/>
    </location>
</feature>
<keyword evidence="6 9" id="KW-0472">Membrane</keyword>
<feature type="disulfide bond" evidence="8">
    <location>
        <begin position="230"/>
        <end position="242"/>
    </location>
</feature>
<feature type="disulfide bond" evidence="8">
    <location>
        <begin position="651"/>
        <end position="669"/>
    </location>
</feature>
<keyword evidence="5 9" id="KW-1133">Transmembrane helix</keyword>
<feature type="disulfide bond" evidence="8">
    <location>
        <begin position="591"/>
        <end position="606"/>
    </location>
</feature>
<evidence type="ECO:0000256" key="3">
    <source>
        <dbReference type="ARBA" id="ARBA00022692"/>
    </source>
</evidence>
<organism evidence="11 12">
    <name type="scientific">Patella caerulea</name>
    <name type="common">Rayed Mediterranean limpet</name>
    <dbReference type="NCBI Taxonomy" id="87958"/>
    <lineage>
        <taxon>Eukaryota</taxon>
        <taxon>Metazoa</taxon>
        <taxon>Spiralia</taxon>
        <taxon>Lophotrochozoa</taxon>
        <taxon>Mollusca</taxon>
        <taxon>Gastropoda</taxon>
        <taxon>Patellogastropoda</taxon>
        <taxon>Patelloidea</taxon>
        <taxon>Patellidae</taxon>
        <taxon>Patella</taxon>
    </lineage>
</organism>
<feature type="signal peptide" evidence="10">
    <location>
        <begin position="1"/>
        <end position="20"/>
    </location>
</feature>
<dbReference type="PROSITE" id="PS50068">
    <property type="entry name" value="LDLRA_2"/>
    <property type="match status" value="13"/>
</dbReference>
<dbReference type="GO" id="GO:0005886">
    <property type="term" value="C:plasma membrane"/>
    <property type="evidence" value="ECO:0007669"/>
    <property type="project" value="TreeGrafter"/>
</dbReference>
<dbReference type="Gene3D" id="4.10.400.10">
    <property type="entry name" value="Low-density Lipoprotein Receptor"/>
    <property type="match status" value="13"/>
</dbReference>
<feature type="disulfide bond" evidence="8">
    <location>
        <begin position="249"/>
        <end position="264"/>
    </location>
</feature>
<feature type="transmembrane region" description="Helical" evidence="9">
    <location>
        <begin position="773"/>
        <end position="794"/>
    </location>
</feature>
<dbReference type="InterPro" id="IPR023415">
    <property type="entry name" value="LDLR_class-A_CS"/>
</dbReference>
<feature type="disulfide bond" evidence="8">
    <location>
        <begin position="237"/>
        <end position="255"/>
    </location>
</feature>
<feature type="disulfide bond" evidence="8">
    <location>
        <begin position="702"/>
        <end position="717"/>
    </location>
</feature>
<feature type="disulfide bond" evidence="8">
    <location>
        <begin position="193"/>
        <end position="205"/>
    </location>
</feature>
<dbReference type="AlphaFoldDB" id="A0AAN8J4X3"/>
<dbReference type="EMBL" id="JAZGQO010000015">
    <property type="protein sequence ID" value="KAK6169772.1"/>
    <property type="molecule type" value="Genomic_DNA"/>
</dbReference>
<dbReference type="GO" id="GO:0012505">
    <property type="term" value="C:endomembrane system"/>
    <property type="evidence" value="ECO:0007669"/>
    <property type="project" value="UniProtKB-SubCell"/>
</dbReference>
<keyword evidence="10" id="KW-0732">Signal</keyword>
<feature type="disulfide bond" evidence="8">
    <location>
        <begin position="485"/>
        <end position="500"/>
    </location>
</feature>
<feature type="disulfide bond" evidence="8">
    <location>
        <begin position="503"/>
        <end position="515"/>
    </location>
</feature>
<comment type="subcellular location">
    <subcellularLocation>
        <location evidence="2">Endomembrane system</location>
    </subcellularLocation>
    <subcellularLocation>
        <location evidence="1">Membrane</location>
        <topology evidence="1">Single-pass membrane protein</topology>
    </subcellularLocation>
</comment>
<keyword evidence="3 9" id="KW-0812">Transmembrane</keyword>
<feature type="disulfide bond" evidence="8">
    <location>
        <begin position="609"/>
        <end position="621"/>
    </location>
</feature>
<feature type="disulfide bond" evidence="8">
    <location>
        <begin position="538"/>
        <end position="550"/>
    </location>
</feature>
<feature type="disulfide bond" evidence="8">
    <location>
        <begin position="628"/>
        <end position="643"/>
    </location>
</feature>
<dbReference type="SMART" id="SM00192">
    <property type="entry name" value="LDLa"/>
    <property type="match status" value="13"/>
</dbReference>
<evidence type="ECO:0000256" key="6">
    <source>
        <dbReference type="ARBA" id="ARBA00023136"/>
    </source>
</evidence>
<evidence type="ECO:0000256" key="7">
    <source>
        <dbReference type="ARBA" id="ARBA00023157"/>
    </source>
</evidence>
<dbReference type="PANTHER" id="PTHR24270">
    <property type="entry name" value="LOW-DENSITY LIPOPROTEIN RECEPTOR-RELATED"/>
    <property type="match status" value="1"/>
</dbReference>
<dbReference type="InterPro" id="IPR036055">
    <property type="entry name" value="LDL_receptor-like_sf"/>
</dbReference>
<dbReference type="InterPro" id="IPR050685">
    <property type="entry name" value="LDLR"/>
</dbReference>
<evidence type="ECO:0000313" key="12">
    <source>
        <dbReference type="Proteomes" id="UP001347796"/>
    </source>
</evidence>
<feature type="disulfide bond" evidence="8">
    <location>
        <begin position="728"/>
        <end position="746"/>
    </location>
</feature>
<feature type="disulfide bond" evidence="8">
    <location>
        <begin position="510"/>
        <end position="528"/>
    </location>
</feature>
<protein>
    <submittedName>
        <fullName evidence="11">Uncharacterized protein</fullName>
    </submittedName>
</protein>
<feature type="disulfide bond" evidence="8">
    <location>
        <begin position="721"/>
        <end position="733"/>
    </location>
</feature>
<evidence type="ECO:0000256" key="1">
    <source>
        <dbReference type="ARBA" id="ARBA00004167"/>
    </source>
</evidence>
<feature type="disulfide bond" evidence="8">
    <location>
        <begin position="616"/>
        <end position="634"/>
    </location>
</feature>
<feature type="disulfide bond" evidence="8">
    <location>
        <begin position="557"/>
        <end position="572"/>
    </location>
</feature>
<feature type="disulfide bond" evidence="8">
    <location>
        <begin position="435"/>
        <end position="453"/>
    </location>
</feature>
<evidence type="ECO:0000256" key="9">
    <source>
        <dbReference type="SAM" id="Phobius"/>
    </source>
</evidence>
<feature type="disulfide bond" evidence="8">
    <location>
        <begin position="167"/>
        <end position="182"/>
    </location>
</feature>
<comment type="caution">
    <text evidence="8">Lacks conserved residue(s) required for the propagation of feature annotation.</text>
</comment>
<accession>A0AAN8J4X3</accession>
<dbReference type="Proteomes" id="UP001347796">
    <property type="component" value="Unassembled WGS sequence"/>
</dbReference>
<comment type="caution">
    <text evidence="11">The sequence shown here is derived from an EMBL/GenBank/DDBJ whole genome shotgun (WGS) entry which is preliminary data.</text>
</comment>
<evidence type="ECO:0000256" key="5">
    <source>
        <dbReference type="ARBA" id="ARBA00022989"/>
    </source>
</evidence>
<feature type="disulfide bond" evidence="8">
    <location>
        <begin position="428"/>
        <end position="440"/>
    </location>
</feature>
<evidence type="ECO:0000256" key="10">
    <source>
        <dbReference type="SAM" id="SignalP"/>
    </source>
</evidence>
<dbReference type="PRINTS" id="PR00261">
    <property type="entry name" value="LDLRECEPTOR"/>
</dbReference>
<sequence>MARYILGFILFSVCVTDVRASIYIRNLYGSCGGHETIDDKLYINEIGGYRRSQTNCTVTFKADTREPNSKLRIRYIPRSYNHCAGVLLNLYLNGSTTGNATGLPYCSQEILYETTTGDTAILQTFFPITVESRFQLRVTKFREKSTCVQGEFTCRNNSRCINGTLLCDISDDCGDNSDENHCVGSKDAWSSRCPSTEFTCDNRYCVDKNLRCNGQDDCYDNSDEVGCKTCKEGLFHCTNDRCVGFNKKCDLVDDCGDNSDETSCIQAENLYDVCGQEKTVDGALRLYAKNISSDCTLTIEAAKNKPNSQLRLTYDEQSKLNCSEGSVKLYLDGTTAGSVTSLCNGANIESEYLTSGNTAILQVNLTHNQSAQGSIDIRVITIRQGPTCEQSEFKCANNRCINTTLMCDGIDDCGDKSDEHCFPGLLSCRKSDFLCNNHYCIAGNLICDGHDDCYDNSDENPDKCCYNNGTLQCKYGECYQENDRCDGFKECSNGADERGCKTCKPGNFHCSNDVCISNTSRCDGFRHCVSDEVNCTSCQSDCFHCTNNRCIKSYSRCDGTNDCGDNSDETNCVKCSVPAFLCPNKACVKRCNGVNECGDSSDELNCLQCDYPGFHCNNNKCIDSSKKCNHVDDCGDKTDESDCCAISEFNCKNLKCVPLFKKCDGHDDCGDNSDETNCKVDCYSFQFACKDGRECIDKTDKCDGSNDCSDGSDEKNCLVSCDITEFKCDNGDCVPRRYRCDGDDQCTDSSDETGCGIGYYSSSTDDGISSGTYAGIGIGVSAFIIVILIMAAAYRRNRYGAIFTSSMGPCQTSVAYSQYH</sequence>
<feature type="disulfide bond" evidence="8">
    <location>
        <begin position="740"/>
        <end position="755"/>
    </location>
</feature>